<gene>
    <name evidence="12" type="ORF">JRO89_XS09G0078500</name>
</gene>
<dbReference type="InterPro" id="IPR000782">
    <property type="entry name" value="FAS1_domain"/>
</dbReference>
<dbReference type="Gene3D" id="3.30.70.240">
    <property type="match status" value="1"/>
</dbReference>
<evidence type="ECO:0000313" key="12">
    <source>
        <dbReference type="EMBL" id="KAH7564936.1"/>
    </source>
</evidence>
<keyword evidence="3" id="KW-1003">Cell membrane</keyword>
<dbReference type="PROSITE" id="PS50213">
    <property type="entry name" value="FAS1"/>
    <property type="match status" value="1"/>
</dbReference>
<proteinExistence type="inferred from homology"/>
<accession>A0ABQ8HKQ1</accession>
<dbReference type="Gene3D" id="2.30.180.10">
    <property type="entry name" value="FAS1 domain"/>
    <property type="match status" value="1"/>
</dbReference>
<dbReference type="SUPFAM" id="SSF54980">
    <property type="entry name" value="EF-G C-terminal domain-like"/>
    <property type="match status" value="1"/>
</dbReference>
<protein>
    <recommendedName>
        <fullName evidence="11">FAS1 domain-containing protein</fullName>
    </recommendedName>
</protein>
<feature type="compositionally biased region" description="Low complexity" evidence="9">
    <location>
        <begin position="295"/>
        <end position="314"/>
    </location>
</feature>
<keyword evidence="7" id="KW-0472">Membrane</keyword>
<evidence type="ECO:0000256" key="5">
    <source>
        <dbReference type="ARBA" id="ARBA00022729"/>
    </source>
</evidence>
<keyword evidence="13" id="KW-1185">Reference proteome</keyword>
<evidence type="ECO:0000256" key="1">
    <source>
        <dbReference type="ARBA" id="ARBA00004609"/>
    </source>
</evidence>
<evidence type="ECO:0000256" key="10">
    <source>
        <dbReference type="SAM" id="SignalP"/>
    </source>
</evidence>
<evidence type="ECO:0000256" key="4">
    <source>
        <dbReference type="ARBA" id="ARBA00022622"/>
    </source>
</evidence>
<reference evidence="12 13" key="1">
    <citation type="submission" date="2021-02" db="EMBL/GenBank/DDBJ databases">
        <title>Plant Genome Project.</title>
        <authorList>
            <person name="Zhang R.-G."/>
        </authorList>
    </citation>
    <scope>NUCLEOTIDE SEQUENCE [LARGE SCALE GENOMIC DNA]</scope>
    <source>
        <tissue evidence="12">Leaves</tissue>
    </source>
</reference>
<comment type="similarity">
    <text evidence="2">Belongs to the fasciclin-like AGP family.</text>
</comment>
<evidence type="ECO:0000313" key="13">
    <source>
        <dbReference type="Proteomes" id="UP000827721"/>
    </source>
</evidence>
<dbReference type="PANTHER" id="PTHR32382:SF91">
    <property type="entry name" value="FAS1 DOMAIN-CONTAINING PROTEIN"/>
    <property type="match status" value="1"/>
</dbReference>
<evidence type="ECO:0000256" key="8">
    <source>
        <dbReference type="ARBA" id="ARBA00023288"/>
    </source>
</evidence>
<keyword evidence="5 10" id="KW-0732">Signal</keyword>
<dbReference type="InterPro" id="IPR036378">
    <property type="entry name" value="FAS1_dom_sf"/>
</dbReference>
<evidence type="ECO:0000256" key="9">
    <source>
        <dbReference type="SAM" id="MobiDB-lite"/>
    </source>
</evidence>
<dbReference type="SUPFAM" id="SSF82153">
    <property type="entry name" value="FAS1 domain"/>
    <property type="match status" value="1"/>
</dbReference>
<feature type="signal peptide" evidence="10">
    <location>
        <begin position="1"/>
        <end position="24"/>
    </location>
</feature>
<comment type="subcellular location">
    <subcellularLocation>
        <location evidence="1">Cell membrane</location>
        <topology evidence="1">Lipid-anchor</topology>
        <topology evidence="1">GPI-anchor</topology>
    </subcellularLocation>
</comment>
<organism evidence="12 13">
    <name type="scientific">Xanthoceras sorbifolium</name>
    <dbReference type="NCBI Taxonomy" id="99658"/>
    <lineage>
        <taxon>Eukaryota</taxon>
        <taxon>Viridiplantae</taxon>
        <taxon>Streptophyta</taxon>
        <taxon>Embryophyta</taxon>
        <taxon>Tracheophyta</taxon>
        <taxon>Spermatophyta</taxon>
        <taxon>Magnoliopsida</taxon>
        <taxon>eudicotyledons</taxon>
        <taxon>Gunneridae</taxon>
        <taxon>Pentapetalae</taxon>
        <taxon>rosids</taxon>
        <taxon>malvids</taxon>
        <taxon>Sapindales</taxon>
        <taxon>Sapindaceae</taxon>
        <taxon>Xanthoceroideae</taxon>
        <taxon>Xanthoceras</taxon>
    </lineage>
</organism>
<keyword evidence="4" id="KW-0336">GPI-anchor</keyword>
<feature type="domain" description="FAS1" evidence="11">
    <location>
        <begin position="24"/>
        <end position="155"/>
    </location>
</feature>
<feature type="region of interest" description="Disordered" evidence="9">
    <location>
        <begin position="177"/>
        <end position="314"/>
    </location>
</feature>
<evidence type="ECO:0000256" key="2">
    <source>
        <dbReference type="ARBA" id="ARBA00007843"/>
    </source>
</evidence>
<name>A0ABQ8HKQ1_9ROSI</name>
<comment type="caution">
    <text evidence="12">The sequence shown here is derived from an EMBL/GenBank/DDBJ whole genome shotgun (WGS) entry which is preliminary data.</text>
</comment>
<evidence type="ECO:0000256" key="6">
    <source>
        <dbReference type="ARBA" id="ARBA00022974"/>
    </source>
</evidence>
<keyword evidence="6" id="KW-0654">Proteoglycan</keyword>
<dbReference type="Proteomes" id="UP000827721">
    <property type="component" value="Unassembled WGS sequence"/>
</dbReference>
<keyword evidence="6" id="KW-0325">Glycoprotein</keyword>
<dbReference type="EMBL" id="JAFEMO010000009">
    <property type="protein sequence ID" value="KAH7564936.1"/>
    <property type="molecule type" value="Genomic_DNA"/>
</dbReference>
<sequence length="413" mass="42825">MSSSKPVSLFFFFFYFLFFSSSSALNITSILSEYSDFSTFSNLLDQTKVSESINSRQTITVLVVNNAAFSSLSGEPDTLVKNILSLHVILDYFDQQKLQNLEKKTAILTTLFQSSGQAKDQQGFLNVTHLSDGSIAFGSAVPGAERKAKLVKSVASQPYNISILQVSSVIVPPGLTASSQSNSNSTTETPSSSSPSPTKSPSPGASPAAPTPANKENQTDAPDQAPAPSAAAGKSPGSSPSKAPTPSMAGSPNASSPTPAEEPAAAESPTDIAPSDGTSPMGSPPEPTAGGASEPAADGPASDGPSSDGSSPAPINGVKVGALAVITTVKDSCRAAVLQKKPRLACLGLEGGNAGRVFIIIVHAYLPVSESFGFDDKLRRWTFGAASTLLVLSHWEELPKDPFFVPKTKEEIE</sequence>
<feature type="chain" id="PRO_5045239089" description="FAS1 domain-containing protein" evidence="10">
    <location>
        <begin position="25"/>
        <end position="413"/>
    </location>
</feature>
<dbReference type="InterPro" id="IPR033254">
    <property type="entry name" value="Plant_FLA"/>
</dbReference>
<feature type="compositionally biased region" description="Low complexity" evidence="9">
    <location>
        <begin position="177"/>
        <end position="270"/>
    </location>
</feature>
<evidence type="ECO:0000256" key="3">
    <source>
        <dbReference type="ARBA" id="ARBA00022475"/>
    </source>
</evidence>
<dbReference type="InterPro" id="IPR035647">
    <property type="entry name" value="EFG_III/V"/>
</dbReference>
<keyword evidence="8" id="KW-0449">Lipoprotein</keyword>
<evidence type="ECO:0000259" key="11">
    <source>
        <dbReference type="PROSITE" id="PS50213"/>
    </source>
</evidence>
<evidence type="ECO:0000256" key="7">
    <source>
        <dbReference type="ARBA" id="ARBA00023136"/>
    </source>
</evidence>
<dbReference type="Pfam" id="PF02469">
    <property type="entry name" value="Fasciclin"/>
    <property type="match status" value="1"/>
</dbReference>
<dbReference type="PANTHER" id="PTHR32382">
    <property type="entry name" value="FASCICLIN-LIKE ARABINOGALACTAN PROTEIN"/>
    <property type="match status" value="1"/>
</dbReference>